<keyword evidence="5" id="KW-1185">Reference proteome</keyword>
<dbReference type="InterPro" id="IPR007837">
    <property type="entry name" value="DinB"/>
</dbReference>
<evidence type="ECO:0000313" key="5">
    <source>
        <dbReference type="Proteomes" id="UP000582837"/>
    </source>
</evidence>
<feature type="binding site" evidence="3">
    <location>
        <position position="144"/>
    </location>
    <ligand>
        <name>a divalent metal cation</name>
        <dbReference type="ChEBI" id="CHEBI:60240"/>
    </ligand>
</feature>
<dbReference type="GO" id="GO:0046872">
    <property type="term" value="F:metal ion binding"/>
    <property type="evidence" value="ECO:0007669"/>
    <property type="project" value="UniProtKB-KW"/>
</dbReference>
<sequence length="173" mass="19068">MTDTSTASSVARIAFPDLEQELATTRRVLERVPDEHLDWKPHEKSFALGGLAAHLANLLNWTTTVLTQDELDLATQGRQELPRTRDDILALFDGAAARLRPALAAATDDTLNGTWTLRMGDHVIMQMPRASVIRTVALNHMVHHRAQLGVYMRLLDIPVPAMYGPSADEAGPL</sequence>
<feature type="binding site" evidence="3">
    <location>
        <position position="140"/>
    </location>
    <ligand>
        <name>a divalent metal cation</name>
        <dbReference type="ChEBI" id="CHEBI:60240"/>
    </ligand>
</feature>
<dbReference type="Gene3D" id="1.20.120.450">
    <property type="entry name" value="dinb family like domain"/>
    <property type="match status" value="1"/>
</dbReference>
<accession>A0A841H457</accession>
<dbReference type="Pfam" id="PF05163">
    <property type="entry name" value="DinB"/>
    <property type="match status" value="1"/>
</dbReference>
<feature type="binding site" evidence="3">
    <location>
        <position position="54"/>
    </location>
    <ligand>
        <name>a divalent metal cation</name>
        <dbReference type="ChEBI" id="CHEBI:60240"/>
    </ligand>
</feature>
<comment type="similarity">
    <text evidence="1">Belongs to the DinB family.</text>
</comment>
<dbReference type="AlphaFoldDB" id="A0A841H457"/>
<gene>
    <name evidence="4" type="ORF">HNQ61_004242</name>
</gene>
<dbReference type="EMBL" id="JACHIA010000016">
    <property type="protein sequence ID" value="MBB6072579.1"/>
    <property type="molecule type" value="Genomic_DNA"/>
</dbReference>
<dbReference type="SUPFAM" id="SSF109854">
    <property type="entry name" value="DinB/YfiT-like putative metalloenzymes"/>
    <property type="match status" value="1"/>
</dbReference>
<evidence type="ECO:0000256" key="3">
    <source>
        <dbReference type="PIRSR" id="PIRSR607837-1"/>
    </source>
</evidence>
<evidence type="ECO:0000256" key="2">
    <source>
        <dbReference type="ARBA" id="ARBA00022723"/>
    </source>
</evidence>
<dbReference type="RefSeq" id="WP_170032749.1">
    <property type="nucleotide sequence ID" value="NZ_JABDTL010000001.1"/>
</dbReference>
<comment type="caution">
    <text evidence="4">The sequence shown here is derived from an EMBL/GenBank/DDBJ whole genome shotgun (WGS) entry which is preliminary data.</text>
</comment>
<name>A0A841H457_9BACT</name>
<reference evidence="4 5" key="1">
    <citation type="submission" date="2020-08" db="EMBL/GenBank/DDBJ databases">
        <title>Genomic Encyclopedia of Type Strains, Phase IV (KMG-IV): sequencing the most valuable type-strain genomes for metagenomic binning, comparative biology and taxonomic classification.</title>
        <authorList>
            <person name="Goeker M."/>
        </authorList>
    </citation>
    <scope>NUCLEOTIDE SEQUENCE [LARGE SCALE GENOMIC DNA]</scope>
    <source>
        <strain evidence="4 5">DSM 29007</strain>
    </source>
</reference>
<proteinExistence type="inferred from homology"/>
<dbReference type="InterPro" id="IPR034660">
    <property type="entry name" value="DinB/YfiT-like"/>
</dbReference>
<evidence type="ECO:0000256" key="1">
    <source>
        <dbReference type="ARBA" id="ARBA00008635"/>
    </source>
</evidence>
<organism evidence="4 5">
    <name type="scientific">Longimicrobium terrae</name>
    <dbReference type="NCBI Taxonomy" id="1639882"/>
    <lineage>
        <taxon>Bacteria</taxon>
        <taxon>Pseudomonadati</taxon>
        <taxon>Gemmatimonadota</taxon>
        <taxon>Longimicrobiia</taxon>
        <taxon>Longimicrobiales</taxon>
        <taxon>Longimicrobiaceae</taxon>
        <taxon>Longimicrobium</taxon>
    </lineage>
</organism>
<dbReference type="Proteomes" id="UP000582837">
    <property type="component" value="Unassembled WGS sequence"/>
</dbReference>
<protein>
    <submittedName>
        <fullName evidence="4">Putative damage-inducible protein DinB</fullName>
    </submittedName>
</protein>
<keyword evidence="2 3" id="KW-0479">Metal-binding</keyword>
<evidence type="ECO:0000313" key="4">
    <source>
        <dbReference type="EMBL" id="MBB6072579.1"/>
    </source>
</evidence>